<dbReference type="EMBL" id="WEKT01000009">
    <property type="protein sequence ID" value="MZI93036.1"/>
    <property type="molecule type" value="Genomic_DNA"/>
</dbReference>
<keyword evidence="2 6" id="KW-0560">Oxidoreductase</keyword>
<evidence type="ECO:0000259" key="5">
    <source>
        <dbReference type="Pfam" id="PF00171"/>
    </source>
</evidence>
<reference evidence="6 7" key="1">
    <citation type="submission" date="2019-10" db="EMBL/GenBank/DDBJ databases">
        <title>Vibrio sp. nov. isolated from a shrimp pond.</title>
        <authorList>
            <person name="Gomez-Gil B."/>
            <person name="Enciso-Ibarra J."/>
            <person name="Enciso-Ibarra K."/>
            <person name="Bolan-Mejia C."/>
        </authorList>
    </citation>
    <scope>NUCLEOTIDE SEQUENCE [LARGE SCALE GENOMIC DNA]</scope>
    <source>
        <strain evidence="6 7">CAIM 722</strain>
    </source>
</reference>
<dbReference type="InterPro" id="IPR016161">
    <property type="entry name" value="Ald_DH/histidinol_DH"/>
</dbReference>
<feature type="region of interest" description="Disordered" evidence="4">
    <location>
        <begin position="1"/>
        <end position="21"/>
    </location>
</feature>
<dbReference type="PANTHER" id="PTHR43866:SF4">
    <property type="entry name" value="MALONATE-SEMIALDEHYDE DEHYDROGENASE"/>
    <property type="match status" value="1"/>
</dbReference>
<dbReference type="NCBIfam" id="TIGR01722">
    <property type="entry name" value="MMSDH"/>
    <property type="match status" value="1"/>
</dbReference>
<dbReference type="GO" id="GO:0006574">
    <property type="term" value="P:L-valine catabolic process"/>
    <property type="evidence" value="ECO:0007669"/>
    <property type="project" value="TreeGrafter"/>
</dbReference>
<dbReference type="InterPro" id="IPR015590">
    <property type="entry name" value="Aldehyde_DH_dom"/>
</dbReference>
<dbReference type="InterPro" id="IPR010061">
    <property type="entry name" value="MeMal-semiAld_DH"/>
</dbReference>
<dbReference type="InterPro" id="IPR016163">
    <property type="entry name" value="Ald_DH_C"/>
</dbReference>
<dbReference type="PANTHER" id="PTHR43866">
    <property type="entry name" value="MALONATE-SEMIALDEHYDE DEHYDROGENASE"/>
    <property type="match status" value="1"/>
</dbReference>
<feature type="domain" description="Aldehyde dehydrogenase" evidence="5">
    <location>
        <begin position="17"/>
        <end position="482"/>
    </location>
</feature>
<dbReference type="InterPro" id="IPR016162">
    <property type="entry name" value="Ald_DH_N"/>
</dbReference>
<gene>
    <name evidence="6" type="primary">mmsA</name>
    <name evidence="6" type="ORF">F9817_07470</name>
</gene>
<evidence type="ECO:0000256" key="1">
    <source>
        <dbReference type="ARBA" id="ARBA00013048"/>
    </source>
</evidence>
<evidence type="ECO:0000256" key="2">
    <source>
        <dbReference type="ARBA" id="ARBA00023002"/>
    </source>
</evidence>
<dbReference type="Gene3D" id="3.40.309.10">
    <property type="entry name" value="Aldehyde Dehydrogenase, Chain A, domain 2"/>
    <property type="match status" value="1"/>
</dbReference>
<evidence type="ECO:0000256" key="3">
    <source>
        <dbReference type="ARBA" id="ARBA00023027"/>
    </source>
</evidence>
<evidence type="ECO:0000313" key="6">
    <source>
        <dbReference type="EMBL" id="MZI93036.1"/>
    </source>
</evidence>
<organism evidence="6 7">
    <name type="scientific">Vibrio eleionomae</name>
    <dbReference type="NCBI Taxonomy" id="2653505"/>
    <lineage>
        <taxon>Bacteria</taxon>
        <taxon>Pseudomonadati</taxon>
        <taxon>Pseudomonadota</taxon>
        <taxon>Gammaproteobacteria</taxon>
        <taxon>Vibrionales</taxon>
        <taxon>Vibrionaceae</taxon>
        <taxon>Vibrio</taxon>
    </lineage>
</organism>
<protein>
    <recommendedName>
        <fullName evidence="1">methylmalonate-semialdehyde dehydrogenase (CoA acylating)</fullName>
        <ecNumber evidence="1">1.2.1.27</ecNumber>
    </recommendedName>
</protein>
<dbReference type="FunFam" id="3.40.605.10:FF:000003">
    <property type="entry name" value="Methylmalonate-semialdehyde dehydrogenase [acylating]"/>
    <property type="match status" value="1"/>
</dbReference>
<dbReference type="FunFam" id="3.40.309.10:FF:000002">
    <property type="entry name" value="Methylmalonate-semialdehyde dehydrogenase (Acylating)"/>
    <property type="match status" value="1"/>
</dbReference>
<name>A0A7X4RTP6_9VIBR</name>
<dbReference type="EC" id="1.2.1.27" evidence="1"/>
<evidence type="ECO:0000256" key="4">
    <source>
        <dbReference type="SAM" id="MobiDB-lite"/>
    </source>
</evidence>
<dbReference type="AlphaFoldDB" id="A0A7X4RTP6"/>
<dbReference type="GO" id="GO:0006210">
    <property type="term" value="P:thymine catabolic process"/>
    <property type="evidence" value="ECO:0007669"/>
    <property type="project" value="TreeGrafter"/>
</dbReference>
<dbReference type="Pfam" id="PF00171">
    <property type="entry name" value="Aldedh"/>
    <property type="match status" value="1"/>
</dbReference>
<dbReference type="Proteomes" id="UP000462621">
    <property type="component" value="Unassembled WGS sequence"/>
</dbReference>
<dbReference type="RefSeq" id="WP_161154333.1">
    <property type="nucleotide sequence ID" value="NZ_WEKT01000009.1"/>
</dbReference>
<accession>A0A7X4RTP6</accession>
<dbReference type="SUPFAM" id="SSF53720">
    <property type="entry name" value="ALDH-like"/>
    <property type="match status" value="1"/>
</dbReference>
<keyword evidence="3" id="KW-0520">NAD</keyword>
<sequence>MNTVGNFIGGRTQVSHTGKTEPIYNPATGQVIAQLTQSSDDEIRAAIDTADKAFPSWSAMTPLRRARILFKFKDLLEENRTELAKIISEENGKVLSDAQGELTRGIEVVEFACGIPHLLKGEFSNNVGTNVDSFSVMQPLGVVAGITPFNFPAMVPMWMFPVALACGNTFVLKPPVTAPSAAMKMAELLKEAGLPDGVFNVIHCPNDSAAILSEDPRIQAVSFVGSSAVAEIVYSTASKHGKRVQAFGAAKNHAIVMPDADLDSCVDAIMGGAYGSAGERCMALPIVVAVGDDTADKLISQLTPKVQALQIGAGIPEPGQKDKDMGPLISKAHQEKVLGYINIGEQEGAKLVVDGRHHEVAGYPDGYFVGGTLFDNVKPGMRIHREEIFGPVLGIIRAPDYETALEIVNSSEYGNGSAIFTTNGQYARDFTMRVQAGMVGVNVPVAVPMAYHSFGGWKRSIFGALHVHGPDGVRFYTRMKTITTRWPNGEHSIAEFSMPTLG</sequence>
<dbReference type="Gene3D" id="3.40.605.10">
    <property type="entry name" value="Aldehyde Dehydrogenase, Chain A, domain 1"/>
    <property type="match status" value="1"/>
</dbReference>
<keyword evidence="7" id="KW-1185">Reference proteome</keyword>
<evidence type="ECO:0000313" key="7">
    <source>
        <dbReference type="Proteomes" id="UP000462621"/>
    </source>
</evidence>
<dbReference type="GO" id="GO:0004491">
    <property type="term" value="F:methylmalonate-semialdehyde dehydrogenase (acylating, NAD) activity"/>
    <property type="evidence" value="ECO:0007669"/>
    <property type="project" value="UniProtKB-EC"/>
</dbReference>
<proteinExistence type="predicted"/>
<dbReference type="CDD" id="cd07085">
    <property type="entry name" value="ALDH_F6_MMSDH"/>
    <property type="match status" value="1"/>
</dbReference>
<comment type="caution">
    <text evidence="6">The sequence shown here is derived from an EMBL/GenBank/DDBJ whole genome shotgun (WGS) entry which is preliminary data.</text>
</comment>